<evidence type="ECO:0000313" key="2">
    <source>
        <dbReference type="Proteomes" id="UP000789508"/>
    </source>
</evidence>
<dbReference type="OrthoDB" id="2404676at2759"/>
<reference evidence="1" key="1">
    <citation type="submission" date="2021-06" db="EMBL/GenBank/DDBJ databases">
        <authorList>
            <person name="Kallberg Y."/>
            <person name="Tangrot J."/>
            <person name="Rosling A."/>
        </authorList>
    </citation>
    <scope>NUCLEOTIDE SEQUENCE</scope>
    <source>
        <strain evidence="1">FL130A</strain>
    </source>
</reference>
<proteinExistence type="predicted"/>
<evidence type="ECO:0000313" key="1">
    <source>
        <dbReference type="EMBL" id="CAG8577045.1"/>
    </source>
</evidence>
<accession>A0A9N9BVP2</accession>
<dbReference type="EMBL" id="CAJVPS010002814">
    <property type="protein sequence ID" value="CAG8577045.1"/>
    <property type="molecule type" value="Genomic_DNA"/>
</dbReference>
<comment type="caution">
    <text evidence="1">The sequence shown here is derived from an EMBL/GenBank/DDBJ whole genome shotgun (WGS) entry which is preliminary data.</text>
</comment>
<keyword evidence="2" id="KW-1185">Reference proteome</keyword>
<dbReference type="AlphaFoldDB" id="A0A9N9BVP2"/>
<sequence length="395" mass="45208">MASHIPHLCLCKIINFLINDNHHQKSASLLYPCLLVNRHWCQTVIPYIWKSALNIELNSARNKKSLFNTLKKLNKKSSSPSFPYLSYIKSLNISLLIRLSIDTLNNKQDADESIRKINDKIELANLIFQKIVENNETRLSHLNIEFNTSVSQLLCSKENLTKKILNRWNPYSLKGAAITCSNLISLNLNDKYSSWILPIAARISRNICEINIKISSNDFKFSQNAYPGISKIFSHLEPFSKLSVLTLSQSDPPYYVLGNINGDLLLKELGSNLPAREYIKFAIDLNFEFTSESLRSFFQITKAKFSTLSFSASEVISDEHLEVFIEFTDSHQINEIDLSTAKYLTTEALENAKKYIPAVNGIPMEESDESDDESPFDAEGRLWRKQSLLRYGYWD</sequence>
<organism evidence="1 2">
    <name type="scientific">Ambispora leptoticha</name>
    <dbReference type="NCBI Taxonomy" id="144679"/>
    <lineage>
        <taxon>Eukaryota</taxon>
        <taxon>Fungi</taxon>
        <taxon>Fungi incertae sedis</taxon>
        <taxon>Mucoromycota</taxon>
        <taxon>Glomeromycotina</taxon>
        <taxon>Glomeromycetes</taxon>
        <taxon>Archaeosporales</taxon>
        <taxon>Ambisporaceae</taxon>
        <taxon>Ambispora</taxon>
    </lineage>
</organism>
<dbReference type="Proteomes" id="UP000789508">
    <property type="component" value="Unassembled WGS sequence"/>
</dbReference>
<protein>
    <submittedName>
        <fullName evidence="1">1419_t:CDS:1</fullName>
    </submittedName>
</protein>
<name>A0A9N9BVP2_9GLOM</name>
<gene>
    <name evidence="1" type="ORF">ALEPTO_LOCUS7082</name>
</gene>